<dbReference type="PANTHER" id="PTHR13164:SF6">
    <property type="entry name" value="CS DOMAIN-CONTAINING PROTEIN"/>
    <property type="match status" value="1"/>
</dbReference>
<dbReference type="Proteomes" id="UP000002630">
    <property type="component" value="Linkage Group LG11"/>
</dbReference>
<reference evidence="2 3" key="1">
    <citation type="journal article" date="2010" name="Nature">
        <title>The Ectocarpus genome and the independent evolution of multicellularity in brown algae.</title>
        <authorList>
            <person name="Cock J.M."/>
            <person name="Sterck L."/>
            <person name="Rouze P."/>
            <person name="Scornet D."/>
            <person name="Allen A.E."/>
            <person name="Amoutzias G."/>
            <person name="Anthouard V."/>
            <person name="Artiguenave F."/>
            <person name="Aury J.M."/>
            <person name="Badger J.H."/>
            <person name="Beszteri B."/>
            <person name="Billiau K."/>
            <person name="Bonnet E."/>
            <person name="Bothwell J.H."/>
            <person name="Bowler C."/>
            <person name="Boyen C."/>
            <person name="Brownlee C."/>
            <person name="Carrano C.J."/>
            <person name="Charrier B."/>
            <person name="Cho G.Y."/>
            <person name="Coelho S.M."/>
            <person name="Collen J."/>
            <person name="Corre E."/>
            <person name="Da Silva C."/>
            <person name="Delage L."/>
            <person name="Delaroque N."/>
            <person name="Dittami S.M."/>
            <person name="Doulbeau S."/>
            <person name="Elias M."/>
            <person name="Farnham G."/>
            <person name="Gachon C.M."/>
            <person name="Gschloessl B."/>
            <person name="Heesch S."/>
            <person name="Jabbari K."/>
            <person name="Jubin C."/>
            <person name="Kawai H."/>
            <person name="Kimura K."/>
            <person name="Kloareg B."/>
            <person name="Kupper F.C."/>
            <person name="Lang D."/>
            <person name="Le Bail A."/>
            <person name="Leblanc C."/>
            <person name="Lerouge P."/>
            <person name="Lohr M."/>
            <person name="Lopez P.J."/>
            <person name="Martens C."/>
            <person name="Maumus F."/>
            <person name="Michel G."/>
            <person name="Miranda-Saavedra D."/>
            <person name="Morales J."/>
            <person name="Moreau H."/>
            <person name="Motomura T."/>
            <person name="Nagasato C."/>
            <person name="Napoli C.A."/>
            <person name="Nelson D.R."/>
            <person name="Nyvall-Collen P."/>
            <person name="Peters A.F."/>
            <person name="Pommier C."/>
            <person name="Potin P."/>
            <person name="Poulain J."/>
            <person name="Quesneville H."/>
            <person name="Read B."/>
            <person name="Rensing S.A."/>
            <person name="Ritter A."/>
            <person name="Rousvoal S."/>
            <person name="Samanta M."/>
            <person name="Samson G."/>
            <person name="Schroeder D.C."/>
            <person name="Segurens B."/>
            <person name="Strittmatter M."/>
            <person name="Tonon T."/>
            <person name="Tregear J.W."/>
            <person name="Valentin K."/>
            <person name="von Dassow P."/>
            <person name="Yamagishi T."/>
            <person name="Van de Peer Y."/>
            <person name="Wincker P."/>
        </authorList>
    </citation>
    <scope>NUCLEOTIDE SEQUENCE [LARGE SCALE GENOMIC DNA]</scope>
    <source>
        <strain evidence="3">Ec32 / CCAP1310/4</strain>
    </source>
</reference>
<protein>
    <recommendedName>
        <fullName evidence="4">CS domain-containing protein</fullName>
    </recommendedName>
</protein>
<accession>D7FTI9</accession>
<evidence type="ECO:0000256" key="1">
    <source>
        <dbReference type="SAM" id="MobiDB-lite"/>
    </source>
</evidence>
<dbReference type="OMA" id="NIVLEWA"/>
<name>D7FTI9_ECTSI</name>
<dbReference type="SUPFAM" id="SSF49764">
    <property type="entry name" value="HSP20-like chaperones"/>
    <property type="match status" value="1"/>
</dbReference>
<dbReference type="PANTHER" id="PTHR13164">
    <property type="entry name" value="CALICYLIN BINDING PROTEIN"/>
    <property type="match status" value="1"/>
</dbReference>
<dbReference type="InterPro" id="IPR008978">
    <property type="entry name" value="HSP20-like_chaperone"/>
</dbReference>
<proteinExistence type="predicted"/>
<feature type="region of interest" description="Disordered" evidence="1">
    <location>
        <begin position="1"/>
        <end position="34"/>
    </location>
</feature>
<sequence length="182" mass="20036">MSASEVGGAGPEAAVVPAGDDGSETPPQQQTEEQLSALRENLARKGKNSYYYAHDRVMDTPSWDGRSAPRRLATTSATKPAPKKAEKVTDYAWANEKAKVKIYVPLEGCADIEDDSISLKWEARCLDLEVALPSGVSRRLHIPSLHDDITGATFRKKKSKMIVTLVKKDEVTWYDLTSTNSR</sequence>
<dbReference type="Gene3D" id="2.60.40.790">
    <property type="match status" value="1"/>
</dbReference>
<evidence type="ECO:0008006" key="4">
    <source>
        <dbReference type="Google" id="ProtNLM"/>
    </source>
</evidence>
<keyword evidence="3" id="KW-1185">Reference proteome</keyword>
<dbReference type="InterPro" id="IPR052289">
    <property type="entry name" value="Calcyclin-binding_UBL-bridge"/>
</dbReference>
<dbReference type="EMBL" id="FN649736">
    <property type="protein sequence ID" value="CBJ48567.1"/>
    <property type="molecule type" value="Genomic_DNA"/>
</dbReference>
<dbReference type="AlphaFoldDB" id="D7FTI9"/>
<dbReference type="EMBL" id="FN648431">
    <property type="protein sequence ID" value="CBJ48567.1"/>
    <property type="molecule type" value="Genomic_DNA"/>
</dbReference>
<organism evidence="2 3">
    <name type="scientific">Ectocarpus siliculosus</name>
    <name type="common">Brown alga</name>
    <name type="synonym">Conferva siliculosa</name>
    <dbReference type="NCBI Taxonomy" id="2880"/>
    <lineage>
        <taxon>Eukaryota</taxon>
        <taxon>Sar</taxon>
        <taxon>Stramenopiles</taxon>
        <taxon>Ochrophyta</taxon>
        <taxon>PX clade</taxon>
        <taxon>Phaeophyceae</taxon>
        <taxon>Ectocarpales</taxon>
        <taxon>Ectocarpaceae</taxon>
        <taxon>Ectocarpus</taxon>
    </lineage>
</organism>
<dbReference type="eggNOG" id="ENOG502SAFV">
    <property type="taxonomic scope" value="Eukaryota"/>
</dbReference>
<evidence type="ECO:0000313" key="3">
    <source>
        <dbReference type="Proteomes" id="UP000002630"/>
    </source>
</evidence>
<dbReference type="GO" id="GO:0005634">
    <property type="term" value="C:nucleus"/>
    <property type="evidence" value="ECO:0007669"/>
    <property type="project" value="TreeGrafter"/>
</dbReference>
<evidence type="ECO:0000313" key="2">
    <source>
        <dbReference type="EMBL" id="CBJ48567.1"/>
    </source>
</evidence>
<gene>
    <name evidence="2" type="ORF">Esi_0025_0153</name>
</gene>
<dbReference type="OrthoDB" id="164025at2759"/>
<dbReference type="InParanoid" id="D7FTI9"/>